<sequence length="492" mass="54412">MGGETTSPRAMQAQQLAGMLMQDPSELLLLDCRSATEYNLLHVVGSVNFGGSRHHLKRLLQKLLQPSFQLSQQGDTPSQKQVVVYDQGSLECSASPVLSLVLEVLQPCSSQVSLLEGGFAEFLSCYPSLCEGHSASLLHASISQPCLSTSSVSITRVLPHLYLGSQSDVLNQEIIGLNGITHVLNVSCSCPQSSFIPSYRFLRIPINDGYSDNILPWLKQAADFIDKAEVMNGKVLLHCFAGVSRSAAFAIAYVMYSIRLPLDEAYRFVKEKRPSISPNFNFLGQLLEYEAVLSCAPSVKATSQPSHPDILPPPWRDQGHSCFPMDLGCPPCDITSVEVAEEARELEPLSLVDQFNSLEISLENRMKAKNMKHSFSLDVKSLYTPPAPSALETPMDFSIPSHLSSDPKSQGVWNRIFREGFSLFSLFSHNKEPQTRPEKQMGRSGACKKSEDLEKASQPFMLSRPNCKQWDPQRESSLEERLQGRTVSLISV</sequence>
<dbReference type="InterPro" id="IPR029021">
    <property type="entry name" value="Prot-tyrosine_phosphatase-like"/>
</dbReference>
<dbReference type="InterPro" id="IPR036873">
    <property type="entry name" value="Rhodanese-like_dom_sf"/>
</dbReference>
<evidence type="ECO:0000313" key="9">
    <source>
        <dbReference type="RefSeq" id="XP_033815807.1"/>
    </source>
</evidence>
<dbReference type="PROSITE" id="PS00383">
    <property type="entry name" value="TYR_PHOSPHATASE_1"/>
    <property type="match status" value="1"/>
</dbReference>
<feature type="domain" description="Rhodanese" evidence="7">
    <location>
        <begin position="23"/>
        <end position="131"/>
    </location>
</feature>
<dbReference type="GO" id="GO:0017017">
    <property type="term" value="F:MAP kinase tyrosine/serine/threonine phosphatase activity"/>
    <property type="evidence" value="ECO:0007669"/>
    <property type="project" value="InterPro"/>
</dbReference>
<gene>
    <name evidence="9 10" type="primary">LOC117367412</name>
</gene>
<dbReference type="GO" id="GO:0043409">
    <property type="term" value="P:negative regulation of MAPK cascade"/>
    <property type="evidence" value="ECO:0007669"/>
    <property type="project" value="TreeGrafter"/>
</dbReference>
<dbReference type="Pfam" id="PF00581">
    <property type="entry name" value="Rhodanese"/>
    <property type="match status" value="1"/>
</dbReference>
<dbReference type="RefSeq" id="XP_033815808.1">
    <property type="nucleotide sequence ID" value="XM_033959917.1"/>
</dbReference>
<feature type="domain" description="Tyrosine-protein phosphatase" evidence="5">
    <location>
        <begin position="153"/>
        <end position="295"/>
    </location>
</feature>
<dbReference type="GeneID" id="117367412"/>
<dbReference type="SMART" id="SM00195">
    <property type="entry name" value="DSPc"/>
    <property type="match status" value="1"/>
</dbReference>
<dbReference type="InterPro" id="IPR016130">
    <property type="entry name" value="Tyr_Pase_AS"/>
</dbReference>
<dbReference type="InterPro" id="IPR000340">
    <property type="entry name" value="Dual-sp_phosphatase_cat-dom"/>
</dbReference>
<dbReference type="PROSITE" id="PS50206">
    <property type="entry name" value="RHODANESE_3"/>
    <property type="match status" value="1"/>
</dbReference>
<dbReference type="RefSeq" id="XP_033815807.1">
    <property type="nucleotide sequence ID" value="XM_033959916.1"/>
</dbReference>
<keyword evidence="3" id="KW-0904">Protein phosphatase</keyword>
<feature type="region of interest" description="Disordered" evidence="4">
    <location>
        <begin position="432"/>
        <end position="492"/>
    </location>
</feature>
<evidence type="ECO:0000313" key="10">
    <source>
        <dbReference type="RefSeq" id="XP_033815808.1"/>
    </source>
</evidence>
<dbReference type="PANTHER" id="PTHR10159">
    <property type="entry name" value="DUAL SPECIFICITY PROTEIN PHOSPHATASE"/>
    <property type="match status" value="1"/>
</dbReference>
<dbReference type="OrthoDB" id="165342at2759"/>
<evidence type="ECO:0000313" key="8">
    <source>
        <dbReference type="Proteomes" id="UP000515159"/>
    </source>
</evidence>
<feature type="domain" description="Tyrosine specific protein phosphatases" evidence="6">
    <location>
        <begin position="222"/>
        <end position="276"/>
    </location>
</feature>
<dbReference type="SUPFAM" id="SSF52799">
    <property type="entry name" value="(Phosphotyrosine protein) phosphatases II"/>
    <property type="match status" value="1"/>
</dbReference>
<name>A0A6P8SH13_GEOSA</name>
<keyword evidence="2" id="KW-0378">Hydrolase</keyword>
<dbReference type="PROSITE" id="PS50056">
    <property type="entry name" value="TYR_PHOSPHATASE_2"/>
    <property type="match status" value="1"/>
</dbReference>
<evidence type="ECO:0000259" key="5">
    <source>
        <dbReference type="PROSITE" id="PS50054"/>
    </source>
</evidence>
<dbReference type="InterPro" id="IPR000387">
    <property type="entry name" value="Tyr_Pase_dom"/>
</dbReference>
<dbReference type="PRINTS" id="PR01764">
    <property type="entry name" value="MAPKPHPHTASE"/>
</dbReference>
<dbReference type="AlphaFoldDB" id="A0A6P8SH13"/>
<organism evidence="8 10">
    <name type="scientific">Geotrypetes seraphini</name>
    <name type="common">Gaboon caecilian</name>
    <name type="synonym">Caecilia seraphini</name>
    <dbReference type="NCBI Taxonomy" id="260995"/>
    <lineage>
        <taxon>Eukaryota</taxon>
        <taxon>Metazoa</taxon>
        <taxon>Chordata</taxon>
        <taxon>Craniata</taxon>
        <taxon>Vertebrata</taxon>
        <taxon>Euteleostomi</taxon>
        <taxon>Amphibia</taxon>
        <taxon>Gymnophiona</taxon>
        <taxon>Geotrypetes</taxon>
    </lineage>
</organism>
<dbReference type="SMART" id="SM00450">
    <property type="entry name" value="RHOD"/>
    <property type="match status" value="1"/>
</dbReference>
<protein>
    <submittedName>
        <fullName evidence="9 10">Dual specificity protein phosphatase 8-like</fullName>
    </submittedName>
</protein>
<evidence type="ECO:0000256" key="1">
    <source>
        <dbReference type="ARBA" id="ARBA00008601"/>
    </source>
</evidence>
<dbReference type="GO" id="GO:0033550">
    <property type="term" value="F:MAP kinase tyrosine phosphatase activity"/>
    <property type="evidence" value="ECO:0007669"/>
    <property type="project" value="TreeGrafter"/>
</dbReference>
<reference evidence="9 10" key="1">
    <citation type="submission" date="2025-04" db="UniProtKB">
        <authorList>
            <consortium name="RefSeq"/>
        </authorList>
    </citation>
    <scope>IDENTIFICATION</scope>
</reference>
<dbReference type="KEGG" id="gsh:117367412"/>
<evidence type="ECO:0000259" key="6">
    <source>
        <dbReference type="PROSITE" id="PS50056"/>
    </source>
</evidence>
<comment type="similarity">
    <text evidence="1">Belongs to the protein-tyrosine phosphatase family. Non-receptor class dual specificity subfamily.</text>
</comment>
<dbReference type="Gene3D" id="3.40.250.10">
    <property type="entry name" value="Rhodanese-like domain"/>
    <property type="match status" value="1"/>
</dbReference>
<dbReference type="InterPro" id="IPR001763">
    <property type="entry name" value="Rhodanese-like_dom"/>
</dbReference>
<dbReference type="GO" id="GO:0005634">
    <property type="term" value="C:nucleus"/>
    <property type="evidence" value="ECO:0007669"/>
    <property type="project" value="TreeGrafter"/>
</dbReference>
<evidence type="ECO:0000256" key="4">
    <source>
        <dbReference type="SAM" id="MobiDB-lite"/>
    </source>
</evidence>
<dbReference type="Gene3D" id="3.90.190.10">
    <property type="entry name" value="Protein tyrosine phosphatase superfamily"/>
    <property type="match status" value="1"/>
</dbReference>
<dbReference type="GO" id="GO:0008330">
    <property type="term" value="F:protein tyrosine/threonine phosphatase activity"/>
    <property type="evidence" value="ECO:0007669"/>
    <property type="project" value="TreeGrafter"/>
</dbReference>
<dbReference type="Proteomes" id="UP000515159">
    <property type="component" value="Chromosome 10"/>
</dbReference>
<evidence type="ECO:0000256" key="2">
    <source>
        <dbReference type="ARBA" id="ARBA00022801"/>
    </source>
</evidence>
<dbReference type="Pfam" id="PF00782">
    <property type="entry name" value="DSPc"/>
    <property type="match status" value="1"/>
</dbReference>
<keyword evidence="8" id="KW-1185">Reference proteome</keyword>
<proteinExistence type="inferred from homology"/>
<dbReference type="InterPro" id="IPR008343">
    <property type="entry name" value="MKP"/>
</dbReference>
<feature type="compositionally biased region" description="Basic and acidic residues" evidence="4">
    <location>
        <begin position="471"/>
        <end position="483"/>
    </location>
</feature>
<dbReference type="CDD" id="cd14568">
    <property type="entry name" value="DSP_MKP_classIII"/>
    <property type="match status" value="1"/>
</dbReference>
<dbReference type="InterPro" id="IPR020422">
    <property type="entry name" value="TYR_PHOSPHATASE_DUAL_dom"/>
</dbReference>
<dbReference type="PANTHER" id="PTHR10159:SF531">
    <property type="entry name" value="DUAL SPECIFICITY PHOSPHATASE 8"/>
    <property type="match status" value="1"/>
</dbReference>
<feature type="compositionally biased region" description="Basic and acidic residues" evidence="4">
    <location>
        <begin position="432"/>
        <end position="441"/>
    </location>
</feature>
<dbReference type="GO" id="GO:0005737">
    <property type="term" value="C:cytoplasm"/>
    <property type="evidence" value="ECO:0007669"/>
    <property type="project" value="TreeGrafter"/>
</dbReference>
<evidence type="ECO:0000259" key="7">
    <source>
        <dbReference type="PROSITE" id="PS50206"/>
    </source>
</evidence>
<dbReference type="PROSITE" id="PS50054">
    <property type="entry name" value="TYR_PHOSPHATASE_DUAL"/>
    <property type="match status" value="1"/>
</dbReference>
<dbReference type="SUPFAM" id="SSF52821">
    <property type="entry name" value="Rhodanese/Cell cycle control phosphatase"/>
    <property type="match status" value="1"/>
</dbReference>
<evidence type="ECO:0000256" key="3">
    <source>
        <dbReference type="ARBA" id="ARBA00022912"/>
    </source>
</evidence>
<accession>A0A6P8SH13</accession>